<evidence type="ECO:0000313" key="2">
    <source>
        <dbReference type="Proteomes" id="UP000198226"/>
    </source>
</evidence>
<dbReference type="Proteomes" id="UP000198226">
    <property type="component" value="Chromosome I"/>
</dbReference>
<gene>
    <name evidence="1" type="ORF">GA0070623_5170</name>
</gene>
<reference evidence="2" key="1">
    <citation type="submission" date="2016-06" db="EMBL/GenBank/DDBJ databases">
        <authorList>
            <person name="Varghese N."/>
            <person name="Submissions Spin"/>
        </authorList>
    </citation>
    <scope>NUCLEOTIDE SEQUENCE [LARGE SCALE GENOMIC DNA]</scope>
    <source>
        <strain evidence="2">DSM 44983</strain>
    </source>
</reference>
<dbReference type="RefSeq" id="WP_067306816.1">
    <property type="nucleotide sequence ID" value="NZ_LRMV01000045.1"/>
</dbReference>
<dbReference type="OrthoDB" id="3388568at2"/>
<evidence type="ECO:0000313" key="1">
    <source>
        <dbReference type="EMBL" id="SCG80697.1"/>
    </source>
</evidence>
<dbReference type="EMBL" id="LT607752">
    <property type="protein sequence ID" value="SCG80697.1"/>
    <property type="molecule type" value="Genomic_DNA"/>
</dbReference>
<accession>A0A109ILF8</accession>
<keyword evidence="2" id="KW-1185">Reference proteome</keyword>
<sequence>MTRRITISLPDDVAAYVERTQGNTSGFIAGVLRRKMRADGLRARWAQLGYVVTDEDVESTRSRLAALPPISDEQHARNLEWLRQFDEDGSAAA</sequence>
<organism evidence="1 2">
    <name type="scientific">Micromonospora rifamycinica</name>
    <dbReference type="NCBI Taxonomy" id="291594"/>
    <lineage>
        <taxon>Bacteria</taxon>
        <taxon>Bacillati</taxon>
        <taxon>Actinomycetota</taxon>
        <taxon>Actinomycetes</taxon>
        <taxon>Micromonosporales</taxon>
        <taxon>Micromonosporaceae</taxon>
        <taxon>Micromonospora</taxon>
    </lineage>
</organism>
<dbReference type="AlphaFoldDB" id="A0A109ILF8"/>
<name>A0A109ILF8_9ACTN</name>
<proteinExistence type="predicted"/>
<protein>
    <submittedName>
        <fullName evidence="1">Uncharacterized protein</fullName>
    </submittedName>
</protein>